<dbReference type="EMBL" id="CAJMWZ010002808">
    <property type="protein sequence ID" value="CAE6463118.1"/>
    <property type="molecule type" value="Genomic_DNA"/>
</dbReference>
<dbReference type="GO" id="GO:0005829">
    <property type="term" value="C:cytosol"/>
    <property type="evidence" value="ECO:0007669"/>
    <property type="project" value="TreeGrafter"/>
</dbReference>
<reference evidence="2" key="1">
    <citation type="submission" date="2021-01" db="EMBL/GenBank/DDBJ databases">
        <authorList>
            <person name="Kaushik A."/>
        </authorList>
    </citation>
    <scope>NUCLEOTIDE SEQUENCE</scope>
    <source>
        <strain evidence="2">Type strain: AG8-Rh-89/</strain>
    </source>
</reference>
<evidence type="ECO:0000256" key="1">
    <source>
        <dbReference type="ARBA" id="ARBA00034736"/>
    </source>
</evidence>
<evidence type="ECO:0000313" key="2">
    <source>
        <dbReference type="EMBL" id="CAE6463118.1"/>
    </source>
</evidence>
<dbReference type="Proteomes" id="UP000663850">
    <property type="component" value="Unassembled WGS sequence"/>
</dbReference>
<dbReference type="Pfam" id="PF10521">
    <property type="entry name" value="Tti2"/>
    <property type="match status" value="1"/>
</dbReference>
<dbReference type="InterPro" id="IPR036291">
    <property type="entry name" value="NAD(P)-bd_dom_sf"/>
</dbReference>
<sequence length="424" mass="47158">MEYGANLDSTERARVISLAAIFVGQDNFTDDSCRTTAKDCLDSAGPIDRATVACVLNDHVKPLFQASMHPGVDSGTGRIKHNPISVQSMYDEQPWKIHGAGCWNVLSWILANMDSNDIETLWPLTIPPLLTLLDDYKPDYKLRGVGVTQALLGKAPASLLHRTGVDELLFKSLRSALQNLTSDSAPELLHETTPCYLALVNLVLPHDDLDRYTKLTELITDVIIPGWLYASSRVEVMIESVYALSLVVQALGTGSIRFLKVAQFLMRHLSLNHNGYQAIIPQLTENLSPKEFSPVHNTRKLQIQSAKCLLLVMANARPRIPHWRVRILDSLLRCWVHISEEGSANIGTTHVCLPNQAFLRKNAKVYMVSRQNDKAQIALASLATMKKGELKFIEMDLASLDSTRVAAQEFLSQEQKLDILVNNA</sequence>
<organism evidence="2 3">
    <name type="scientific">Rhizoctonia solani</name>
    <dbReference type="NCBI Taxonomy" id="456999"/>
    <lineage>
        <taxon>Eukaryota</taxon>
        <taxon>Fungi</taxon>
        <taxon>Dikarya</taxon>
        <taxon>Basidiomycota</taxon>
        <taxon>Agaricomycotina</taxon>
        <taxon>Agaricomycetes</taxon>
        <taxon>Cantharellales</taxon>
        <taxon>Ceratobasidiaceae</taxon>
        <taxon>Rhizoctonia</taxon>
    </lineage>
</organism>
<dbReference type="GO" id="GO:0110078">
    <property type="term" value="C:TTT Hsp90 cochaperone complex"/>
    <property type="evidence" value="ECO:0007669"/>
    <property type="project" value="InterPro"/>
</dbReference>
<comment type="similarity">
    <text evidence="1">Belongs to the TTI2 family.</text>
</comment>
<dbReference type="SUPFAM" id="SSF51735">
    <property type="entry name" value="NAD(P)-binding Rossmann-fold domains"/>
    <property type="match status" value="1"/>
</dbReference>
<dbReference type="Gene3D" id="3.40.50.720">
    <property type="entry name" value="NAD(P)-binding Rossmann-like Domain"/>
    <property type="match status" value="1"/>
</dbReference>
<dbReference type="SUPFAM" id="SSF48371">
    <property type="entry name" value="ARM repeat"/>
    <property type="match status" value="1"/>
</dbReference>
<accession>A0A8H3BSQ8</accession>
<proteinExistence type="inferred from homology"/>
<evidence type="ECO:0000313" key="3">
    <source>
        <dbReference type="Proteomes" id="UP000663850"/>
    </source>
</evidence>
<dbReference type="InterPro" id="IPR002347">
    <property type="entry name" value="SDR_fam"/>
</dbReference>
<dbReference type="PANTHER" id="PTHR32226">
    <property type="entry name" value="TELO2-INTERACTING PROTEIN 2"/>
    <property type="match status" value="1"/>
</dbReference>
<name>A0A8H3BSQ8_9AGAM</name>
<dbReference type="GO" id="GO:0005634">
    <property type="term" value="C:nucleus"/>
    <property type="evidence" value="ECO:0007669"/>
    <property type="project" value="TreeGrafter"/>
</dbReference>
<dbReference type="InterPro" id="IPR016024">
    <property type="entry name" value="ARM-type_fold"/>
</dbReference>
<gene>
    <name evidence="2" type="ORF">RDB_LOCUS54024</name>
</gene>
<comment type="caution">
    <text evidence="2">The sequence shown here is derived from an EMBL/GenBank/DDBJ whole genome shotgun (WGS) entry which is preliminary data.</text>
</comment>
<dbReference type="Pfam" id="PF00106">
    <property type="entry name" value="adh_short"/>
    <property type="match status" value="1"/>
</dbReference>
<protein>
    <submittedName>
        <fullName evidence="2">Uncharacterized protein</fullName>
    </submittedName>
</protein>
<dbReference type="AlphaFoldDB" id="A0A8H3BSQ8"/>
<dbReference type="InterPro" id="IPR018870">
    <property type="entry name" value="Tti2"/>
</dbReference>
<dbReference type="PANTHER" id="PTHR32226:SF2">
    <property type="entry name" value="TELO2-INTERACTING PROTEIN 2"/>
    <property type="match status" value="1"/>
</dbReference>